<evidence type="ECO:0000256" key="10">
    <source>
        <dbReference type="ARBA" id="ARBA00030386"/>
    </source>
</evidence>
<keyword evidence="8" id="KW-0274">FAD</keyword>
<dbReference type="UniPathway" id="UPA00253">
    <property type="reaction ID" value="UER00326"/>
</dbReference>
<evidence type="ECO:0000256" key="2">
    <source>
        <dbReference type="ARBA" id="ARBA00004950"/>
    </source>
</evidence>
<dbReference type="OrthoDB" id="9806724at2"/>
<sequence length="489" mass="53153">MSLHKRLETDVLIIGTGLAAISVALHLPPGTEALLVTKGTRFETNSVRAQGGIASAYAEVNHRGHFEDTCQAAKGRFNPSVVDYVTRSGTEAMEFLLRQGVPFDQSEGEFLLGREGAHRLSRIYHCGGDETGKRIMETLMPQVPFPILEQTCITELIQVNGRVVGAVGYSEGEPIEIVARATILATGGVGGLFAASTNDPLIQGDGIALAFEAGATIRDLGYIQHHPTVLVHAGRSEGLITEALRGAGATLVTKNGDRIMADHPMQDLAARDEVAKRIHEVRKREPVYLDTSNVVDRTKRFPTFVEKCEKLNINPDLVEIAPGIHFLMGGIETDLTGQTHVEGLYAVGETASIGLHGRNRLASNSLLECVVMGKAVAEQLELLPELLVKQVKRRPGTLRSVTDRLSQVIGVEMDIKQIEDSLEELKSWTLDESGQEAEENRLRHVTACLLLEGARSRLTGEDENVEQVAVTATTGSIFNRGHRTVGYHE</sequence>
<dbReference type="AlphaFoldDB" id="A0A0V8GJK7"/>
<evidence type="ECO:0000256" key="4">
    <source>
        <dbReference type="ARBA" id="ARBA00012173"/>
    </source>
</evidence>
<dbReference type="SUPFAM" id="SSF51905">
    <property type="entry name" value="FAD/NAD(P)-binding domain"/>
    <property type="match status" value="1"/>
</dbReference>
<dbReference type="InterPro" id="IPR003953">
    <property type="entry name" value="FAD-dep_OxRdtase_2_FAD-bd"/>
</dbReference>
<dbReference type="RefSeq" id="WP_058264757.1">
    <property type="nucleotide sequence ID" value="NZ_FMYN01000001.1"/>
</dbReference>
<dbReference type="EC" id="1.4.3.16" evidence="4"/>
<dbReference type="InterPro" id="IPR005288">
    <property type="entry name" value="NadB"/>
</dbReference>
<evidence type="ECO:0000256" key="8">
    <source>
        <dbReference type="ARBA" id="ARBA00022827"/>
    </source>
</evidence>
<evidence type="ECO:0000256" key="11">
    <source>
        <dbReference type="ARBA" id="ARBA00048305"/>
    </source>
</evidence>
<dbReference type="InterPro" id="IPR027477">
    <property type="entry name" value="Succ_DH/fumarate_Rdtase_cat_sf"/>
</dbReference>
<keyword evidence="9" id="KW-0560">Oxidoreductase</keyword>
<gene>
    <name evidence="13" type="ORF">AS033_03360</name>
</gene>
<dbReference type="Pfam" id="PF00890">
    <property type="entry name" value="FAD_binding_2"/>
    <property type="match status" value="1"/>
</dbReference>
<organism evidence="13 14">
    <name type="scientific">Exiguobacterium indicum</name>
    <dbReference type="NCBI Taxonomy" id="296995"/>
    <lineage>
        <taxon>Bacteria</taxon>
        <taxon>Bacillati</taxon>
        <taxon>Bacillota</taxon>
        <taxon>Bacilli</taxon>
        <taxon>Bacillales</taxon>
        <taxon>Bacillales Family XII. Incertae Sedis</taxon>
        <taxon>Exiguobacterium</taxon>
    </lineage>
</organism>
<proteinExistence type="inferred from homology"/>
<evidence type="ECO:0000313" key="13">
    <source>
        <dbReference type="EMBL" id="KSU50432.1"/>
    </source>
</evidence>
<keyword evidence="6" id="KW-0285">Flavoprotein</keyword>
<comment type="cofactor">
    <cofactor evidence="1">
        <name>FAD</name>
        <dbReference type="ChEBI" id="CHEBI:57692"/>
    </cofactor>
</comment>
<dbReference type="PANTHER" id="PTHR42716">
    <property type="entry name" value="L-ASPARTATE OXIDASE"/>
    <property type="match status" value="1"/>
</dbReference>
<comment type="similarity">
    <text evidence="3">Belongs to the FAD-dependent oxidoreductase 2 family. NadB subfamily.</text>
</comment>
<dbReference type="GO" id="GO:0008734">
    <property type="term" value="F:L-aspartate oxidase activity"/>
    <property type="evidence" value="ECO:0007669"/>
    <property type="project" value="UniProtKB-EC"/>
</dbReference>
<evidence type="ECO:0000256" key="7">
    <source>
        <dbReference type="ARBA" id="ARBA00022642"/>
    </source>
</evidence>
<evidence type="ECO:0000256" key="3">
    <source>
        <dbReference type="ARBA" id="ARBA00008562"/>
    </source>
</evidence>
<feature type="domain" description="FAD-dependent oxidoreductase 2 FAD-binding" evidence="12">
    <location>
        <begin position="10"/>
        <end position="366"/>
    </location>
</feature>
<dbReference type="InterPro" id="IPR036188">
    <property type="entry name" value="FAD/NAD-bd_sf"/>
</dbReference>
<evidence type="ECO:0000256" key="9">
    <source>
        <dbReference type="ARBA" id="ARBA00023002"/>
    </source>
</evidence>
<evidence type="ECO:0000256" key="1">
    <source>
        <dbReference type="ARBA" id="ARBA00001974"/>
    </source>
</evidence>
<comment type="caution">
    <text evidence="13">The sequence shown here is derived from an EMBL/GenBank/DDBJ whole genome shotgun (WGS) entry which is preliminary data.</text>
</comment>
<keyword evidence="7" id="KW-0662">Pyridine nucleotide biosynthesis</keyword>
<reference evidence="13 14" key="1">
    <citation type="journal article" date="2015" name="Int. J. Syst. Evol. Microbiol.">
        <title>Exiguobacterium enclense sp. nov., isolated from sediment.</title>
        <authorList>
            <person name="Dastager S.G."/>
            <person name="Mawlankar R."/>
            <person name="Sonalkar V.V."/>
            <person name="Thorat M.N."/>
            <person name="Mual P."/>
            <person name="Verma A."/>
            <person name="Krishnamurthi S."/>
            <person name="Tang S.K."/>
            <person name="Li W.J."/>
        </authorList>
    </citation>
    <scope>NUCLEOTIDE SEQUENCE [LARGE SCALE GENOMIC DNA]</scope>
    <source>
        <strain evidence="13 14">NIO-1109</strain>
    </source>
</reference>
<comment type="pathway">
    <text evidence="2">Cofactor biosynthesis; NAD(+) biosynthesis; iminoaspartate from L-aspartate (oxidase route): step 1/1.</text>
</comment>
<comment type="catalytic activity">
    <reaction evidence="11">
        <text>L-aspartate + O2 = iminosuccinate + H2O2</text>
        <dbReference type="Rhea" id="RHEA:25876"/>
        <dbReference type="ChEBI" id="CHEBI:15379"/>
        <dbReference type="ChEBI" id="CHEBI:16240"/>
        <dbReference type="ChEBI" id="CHEBI:29991"/>
        <dbReference type="ChEBI" id="CHEBI:77875"/>
        <dbReference type="EC" id="1.4.3.16"/>
    </reaction>
    <physiologicalReaction direction="left-to-right" evidence="11">
        <dbReference type="Rhea" id="RHEA:25877"/>
    </physiologicalReaction>
</comment>
<evidence type="ECO:0000313" key="14">
    <source>
        <dbReference type="Proteomes" id="UP000053797"/>
    </source>
</evidence>
<dbReference type="Gene3D" id="3.50.50.60">
    <property type="entry name" value="FAD/NAD(P)-binding domain"/>
    <property type="match status" value="1"/>
</dbReference>
<evidence type="ECO:0000256" key="6">
    <source>
        <dbReference type="ARBA" id="ARBA00022630"/>
    </source>
</evidence>
<name>A0A0V8GJK7_9BACL</name>
<accession>A0A0V8GJK7</accession>
<dbReference type="Gene3D" id="3.90.700.10">
    <property type="entry name" value="Succinate dehydrogenase/fumarate reductase flavoprotein, catalytic domain"/>
    <property type="match status" value="1"/>
</dbReference>
<dbReference type="SUPFAM" id="SSF56425">
    <property type="entry name" value="Succinate dehydrogenase/fumarate reductase flavoprotein, catalytic domain"/>
    <property type="match status" value="1"/>
</dbReference>
<dbReference type="EMBL" id="LNQL01000001">
    <property type="protein sequence ID" value="KSU50432.1"/>
    <property type="molecule type" value="Genomic_DNA"/>
</dbReference>
<protein>
    <recommendedName>
        <fullName evidence="5">L-aspartate oxidase</fullName>
        <ecNumber evidence="4">1.4.3.16</ecNumber>
    </recommendedName>
    <alternativeName>
        <fullName evidence="10">Quinolinate synthase B</fullName>
    </alternativeName>
</protein>
<evidence type="ECO:0000256" key="5">
    <source>
        <dbReference type="ARBA" id="ARBA00021901"/>
    </source>
</evidence>
<dbReference type="GO" id="GO:0034628">
    <property type="term" value="P:'de novo' NAD+ biosynthetic process from L-aspartate"/>
    <property type="evidence" value="ECO:0007669"/>
    <property type="project" value="TreeGrafter"/>
</dbReference>
<evidence type="ECO:0000259" key="12">
    <source>
        <dbReference type="Pfam" id="PF00890"/>
    </source>
</evidence>
<dbReference type="Proteomes" id="UP000053797">
    <property type="component" value="Unassembled WGS sequence"/>
</dbReference>
<dbReference type="PANTHER" id="PTHR42716:SF2">
    <property type="entry name" value="L-ASPARTATE OXIDASE, CHLOROPLASTIC"/>
    <property type="match status" value="1"/>
</dbReference>
<dbReference type="GO" id="GO:0033765">
    <property type="term" value="F:steroid dehydrogenase activity, acting on the CH-CH group of donors"/>
    <property type="evidence" value="ECO:0007669"/>
    <property type="project" value="UniProtKB-ARBA"/>
</dbReference>